<protein>
    <recommendedName>
        <fullName evidence="3">DUF3606 domain-containing protein</fullName>
    </recommendedName>
</protein>
<sequence>MLQAHKERQSNNIQVNFNISKEVAYWARKYNIEPQQLKSIFEQTGYSISRTIQLMQQQAAQ</sequence>
<keyword evidence="2" id="KW-1185">Reference proteome</keyword>
<accession>A0A1T4Q026</accession>
<dbReference type="OrthoDB" id="7030114at2"/>
<evidence type="ECO:0000313" key="1">
    <source>
        <dbReference type="EMBL" id="SJZ96897.1"/>
    </source>
</evidence>
<dbReference type="EMBL" id="FUWH01000007">
    <property type="protein sequence ID" value="SJZ96897.1"/>
    <property type="molecule type" value="Genomic_DNA"/>
</dbReference>
<gene>
    <name evidence="1" type="ORF">SAMN04488132_10755</name>
</gene>
<dbReference type="STRING" id="413434.SAMN04488132_10755"/>
<dbReference type="InterPro" id="IPR022037">
    <property type="entry name" value="DUF3606"/>
</dbReference>
<dbReference type="Proteomes" id="UP000190888">
    <property type="component" value="Unassembled WGS sequence"/>
</dbReference>
<dbReference type="RefSeq" id="WP_078831833.1">
    <property type="nucleotide sequence ID" value="NZ_FUWH01000007.1"/>
</dbReference>
<organism evidence="1 2">
    <name type="scientific">Sediminibacterium ginsengisoli</name>
    <dbReference type="NCBI Taxonomy" id="413434"/>
    <lineage>
        <taxon>Bacteria</taxon>
        <taxon>Pseudomonadati</taxon>
        <taxon>Bacteroidota</taxon>
        <taxon>Chitinophagia</taxon>
        <taxon>Chitinophagales</taxon>
        <taxon>Chitinophagaceae</taxon>
        <taxon>Sediminibacterium</taxon>
    </lineage>
</organism>
<evidence type="ECO:0000313" key="2">
    <source>
        <dbReference type="Proteomes" id="UP000190888"/>
    </source>
</evidence>
<reference evidence="1 2" key="1">
    <citation type="submission" date="2017-02" db="EMBL/GenBank/DDBJ databases">
        <authorList>
            <person name="Peterson S.W."/>
        </authorList>
    </citation>
    <scope>NUCLEOTIDE SEQUENCE [LARGE SCALE GENOMIC DNA]</scope>
    <source>
        <strain evidence="1 2">DSM 22335</strain>
    </source>
</reference>
<dbReference type="AlphaFoldDB" id="A0A1T4Q026"/>
<name>A0A1T4Q026_9BACT</name>
<proteinExistence type="predicted"/>
<evidence type="ECO:0008006" key="3">
    <source>
        <dbReference type="Google" id="ProtNLM"/>
    </source>
</evidence>
<dbReference type="Pfam" id="PF12244">
    <property type="entry name" value="DUF3606"/>
    <property type="match status" value="1"/>
</dbReference>